<dbReference type="Gene3D" id="3.30.565.10">
    <property type="entry name" value="Histidine kinase-like ATPase, C-terminal domain"/>
    <property type="match status" value="1"/>
</dbReference>
<keyword evidence="1" id="KW-0808">Transferase</keyword>
<dbReference type="SUPFAM" id="SSF55874">
    <property type="entry name" value="ATPase domain of HSP90 chaperone/DNA topoisomerase II/histidine kinase"/>
    <property type="match status" value="1"/>
</dbReference>
<dbReference type="Proteomes" id="UP001165269">
    <property type="component" value="Unassembled WGS sequence"/>
</dbReference>
<keyword evidence="3" id="KW-0067">ATP-binding</keyword>
<organism evidence="3 4">
    <name type="scientific">Streptomyces cylindrosporus</name>
    <dbReference type="NCBI Taxonomy" id="2927583"/>
    <lineage>
        <taxon>Bacteria</taxon>
        <taxon>Bacillati</taxon>
        <taxon>Actinomycetota</taxon>
        <taxon>Actinomycetes</taxon>
        <taxon>Kitasatosporales</taxon>
        <taxon>Streptomycetaceae</taxon>
        <taxon>Streptomyces</taxon>
    </lineage>
</organism>
<dbReference type="RefSeq" id="WP_242767214.1">
    <property type="nucleotide sequence ID" value="NZ_JALDAY010000007.1"/>
</dbReference>
<reference evidence="3" key="1">
    <citation type="submission" date="2022-03" db="EMBL/GenBank/DDBJ databases">
        <title>Streptomyces 7R015 and 7R016 isolated from Barleria lupulina in Thailand.</title>
        <authorList>
            <person name="Kanchanasin P."/>
            <person name="Phongsopitanun W."/>
            <person name="Tanasupawat S."/>
        </authorList>
    </citation>
    <scope>NUCLEOTIDE SEQUENCE</scope>
    <source>
        <strain evidence="3">7R015</strain>
    </source>
</reference>
<dbReference type="InterPro" id="IPR050267">
    <property type="entry name" value="Anti-sigma-factor_SerPK"/>
</dbReference>
<keyword evidence="1" id="KW-0418">Kinase</keyword>
<feature type="domain" description="Histidine kinase/HSP90-like ATPase" evidence="2">
    <location>
        <begin position="13"/>
        <end position="128"/>
    </location>
</feature>
<dbReference type="Pfam" id="PF13581">
    <property type="entry name" value="HATPase_c_2"/>
    <property type="match status" value="1"/>
</dbReference>
<name>A0ABS9Y9R4_9ACTN</name>
<evidence type="ECO:0000256" key="1">
    <source>
        <dbReference type="ARBA" id="ARBA00022527"/>
    </source>
</evidence>
<proteinExistence type="predicted"/>
<keyword evidence="4" id="KW-1185">Reference proteome</keyword>
<dbReference type="PANTHER" id="PTHR35526:SF3">
    <property type="entry name" value="ANTI-SIGMA-F FACTOR RSBW"/>
    <property type="match status" value="1"/>
</dbReference>
<accession>A0ABS9Y9R4</accession>
<gene>
    <name evidence="3" type="ORF">MQP27_22940</name>
</gene>
<dbReference type="PANTHER" id="PTHR35526">
    <property type="entry name" value="ANTI-SIGMA-F FACTOR RSBW-RELATED"/>
    <property type="match status" value="1"/>
</dbReference>
<dbReference type="InterPro" id="IPR003594">
    <property type="entry name" value="HATPase_dom"/>
</dbReference>
<dbReference type="InterPro" id="IPR036890">
    <property type="entry name" value="HATPase_C_sf"/>
</dbReference>
<dbReference type="EMBL" id="JALDAY010000007">
    <property type="protein sequence ID" value="MCI3273954.1"/>
    <property type="molecule type" value="Genomic_DNA"/>
</dbReference>
<comment type="caution">
    <text evidence="3">The sequence shown here is derived from an EMBL/GenBank/DDBJ whole genome shotgun (WGS) entry which is preliminary data.</text>
</comment>
<protein>
    <submittedName>
        <fullName evidence="3">ATP-binding protein</fullName>
    </submittedName>
</protein>
<keyword evidence="3" id="KW-0547">Nucleotide-binding</keyword>
<keyword evidence="1" id="KW-0723">Serine/threonine-protein kinase</keyword>
<evidence type="ECO:0000259" key="2">
    <source>
        <dbReference type="Pfam" id="PF13581"/>
    </source>
</evidence>
<dbReference type="CDD" id="cd16936">
    <property type="entry name" value="HATPase_RsbW-like"/>
    <property type="match status" value="1"/>
</dbReference>
<evidence type="ECO:0000313" key="4">
    <source>
        <dbReference type="Proteomes" id="UP001165269"/>
    </source>
</evidence>
<sequence>MLRRDAFRLPRHPTSVACARRRVRHHLTAWGHKPDDEVTEEVVLLVSELAANVVRHAPAQAQEFEIAVTALADDSCFIEVSDESPTLPSLRAVSCWEEESGRGLRLVDELARTWGVHQRGGHGKTVWALITSGPP</sequence>
<evidence type="ECO:0000313" key="3">
    <source>
        <dbReference type="EMBL" id="MCI3273954.1"/>
    </source>
</evidence>
<dbReference type="GO" id="GO:0005524">
    <property type="term" value="F:ATP binding"/>
    <property type="evidence" value="ECO:0007669"/>
    <property type="project" value="UniProtKB-KW"/>
</dbReference>